<sequence>MGQSRERRAYADASVLDLAMAEFVESAARGDVVWLTRDGERVGAVAPLDVVEAGLRALGREVSG</sequence>
<evidence type="ECO:0000313" key="1">
    <source>
        <dbReference type="EMBL" id="NMH98035.1"/>
    </source>
</evidence>
<dbReference type="EMBL" id="JAAXLA010000018">
    <property type="protein sequence ID" value="NMH98035.1"/>
    <property type="molecule type" value="Genomic_DNA"/>
</dbReference>
<evidence type="ECO:0008006" key="3">
    <source>
        <dbReference type="Google" id="ProtNLM"/>
    </source>
</evidence>
<organism evidence="1 2">
    <name type="scientific">Pseudonocardia acidicola</name>
    <dbReference type="NCBI Taxonomy" id="2724939"/>
    <lineage>
        <taxon>Bacteria</taxon>
        <taxon>Bacillati</taxon>
        <taxon>Actinomycetota</taxon>
        <taxon>Actinomycetes</taxon>
        <taxon>Pseudonocardiales</taxon>
        <taxon>Pseudonocardiaceae</taxon>
        <taxon>Pseudonocardia</taxon>
    </lineage>
</organism>
<accession>A0ABX1S902</accession>
<protein>
    <recommendedName>
        <fullName evidence="3">Prevent-host-death family protein</fullName>
    </recommendedName>
</protein>
<comment type="caution">
    <text evidence="1">The sequence shown here is derived from an EMBL/GenBank/DDBJ whole genome shotgun (WGS) entry which is preliminary data.</text>
</comment>
<name>A0ABX1S902_9PSEU</name>
<reference evidence="1 2" key="1">
    <citation type="submission" date="2020-04" db="EMBL/GenBank/DDBJ databases">
        <authorList>
            <person name="Klaysubun C."/>
            <person name="Duangmal K."/>
            <person name="Lipun K."/>
        </authorList>
    </citation>
    <scope>NUCLEOTIDE SEQUENCE [LARGE SCALE GENOMIC DNA]</scope>
    <source>
        <strain evidence="1 2">K10HN5</strain>
    </source>
</reference>
<proteinExistence type="predicted"/>
<gene>
    <name evidence="1" type="ORF">HF526_12040</name>
</gene>
<dbReference type="Proteomes" id="UP000820669">
    <property type="component" value="Unassembled WGS sequence"/>
</dbReference>
<keyword evidence="2" id="KW-1185">Reference proteome</keyword>
<evidence type="ECO:0000313" key="2">
    <source>
        <dbReference type="Proteomes" id="UP000820669"/>
    </source>
</evidence>
<dbReference type="RefSeq" id="WP_169381478.1">
    <property type="nucleotide sequence ID" value="NZ_JAAXLA010000018.1"/>
</dbReference>